<feature type="coiled-coil region" evidence="1">
    <location>
        <begin position="121"/>
        <end position="148"/>
    </location>
</feature>
<sequence>MAALPSSFQARLADMEDSRQRLLDRLQVEKDLYNRKSLQLSKQQEMLARVKQRCFTLKQKDAELCSNVFEKEEKLRSVNKALVDLREKKCSLESERNGLERRQRERMDYYEQKMSAMTLHQAKLQADLSNLKLEVKQLRETFLELEARLIWMQDPESTSSLDAEISREEQKKNNVLMQINALGTQAAKNSTLRMGLEQRVEQASKEANCHTATLGKQRSTIIELQSKNQRTNHEHSVYCHNQAKAAWLFRKANASMEEVSSFCIML</sequence>
<organism evidence="2 3">
    <name type="scientific">Adiantum capillus-veneris</name>
    <name type="common">Maidenhair fern</name>
    <dbReference type="NCBI Taxonomy" id="13818"/>
    <lineage>
        <taxon>Eukaryota</taxon>
        <taxon>Viridiplantae</taxon>
        <taxon>Streptophyta</taxon>
        <taxon>Embryophyta</taxon>
        <taxon>Tracheophyta</taxon>
        <taxon>Polypodiopsida</taxon>
        <taxon>Polypodiidae</taxon>
        <taxon>Polypodiales</taxon>
        <taxon>Pteridineae</taxon>
        <taxon>Pteridaceae</taxon>
        <taxon>Vittarioideae</taxon>
        <taxon>Adiantum</taxon>
    </lineage>
</organism>
<dbReference type="EMBL" id="JABFUD020000018">
    <property type="protein sequence ID" value="KAI5066119.1"/>
    <property type="molecule type" value="Genomic_DNA"/>
</dbReference>
<dbReference type="PANTHER" id="PTHR37214:SF2">
    <property type="entry name" value="CYTOMEGALOVIRUS UL139 PROTEIN"/>
    <property type="match status" value="1"/>
</dbReference>
<proteinExistence type="predicted"/>
<keyword evidence="1" id="KW-0175">Coiled coil</keyword>
<evidence type="ECO:0000313" key="3">
    <source>
        <dbReference type="Proteomes" id="UP000886520"/>
    </source>
</evidence>
<evidence type="ECO:0000313" key="2">
    <source>
        <dbReference type="EMBL" id="KAI5066119.1"/>
    </source>
</evidence>
<reference evidence="2" key="1">
    <citation type="submission" date="2021-01" db="EMBL/GenBank/DDBJ databases">
        <title>Adiantum capillus-veneris genome.</title>
        <authorList>
            <person name="Fang Y."/>
            <person name="Liao Q."/>
        </authorList>
    </citation>
    <scope>NUCLEOTIDE SEQUENCE</scope>
    <source>
        <strain evidence="2">H3</strain>
        <tissue evidence="2">Leaf</tissue>
    </source>
</reference>
<dbReference type="OrthoDB" id="1903594at2759"/>
<keyword evidence="3" id="KW-1185">Reference proteome</keyword>
<comment type="caution">
    <text evidence="2">The sequence shown here is derived from an EMBL/GenBank/DDBJ whole genome shotgun (WGS) entry which is preliminary data.</text>
</comment>
<protein>
    <submittedName>
        <fullName evidence="2">Uncharacterized protein</fullName>
    </submittedName>
</protein>
<dbReference type="Proteomes" id="UP000886520">
    <property type="component" value="Chromosome 18"/>
</dbReference>
<gene>
    <name evidence="2" type="ORF">GOP47_0018743</name>
</gene>
<evidence type="ECO:0000256" key="1">
    <source>
        <dbReference type="SAM" id="Coils"/>
    </source>
</evidence>
<feature type="coiled-coil region" evidence="1">
    <location>
        <begin position="12"/>
        <end position="43"/>
    </location>
</feature>
<dbReference type="AlphaFoldDB" id="A0A9D4UF20"/>
<accession>A0A9D4UF20</accession>
<name>A0A9D4UF20_ADICA</name>
<dbReference type="PANTHER" id="PTHR37214">
    <property type="entry name" value="CYTOMEGALOVIRUS UL139 PROTEIN"/>
    <property type="match status" value="1"/>
</dbReference>